<sequence length="29" mass="3377">MRLVRLVRLVRGQEVRGALSPQEFVDVRP</sequence>
<dbReference type="AlphaFoldDB" id="A0A7X0F301"/>
<keyword evidence="2" id="KW-1185">Reference proteome</keyword>
<reference evidence="1 2" key="1">
    <citation type="submission" date="2020-08" db="EMBL/GenBank/DDBJ databases">
        <title>Sequencing the genomes of 1000 actinobacteria strains.</title>
        <authorList>
            <person name="Klenk H.-P."/>
        </authorList>
    </citation>
    <scope>NUCLEOTIDE SEQUENCE [LARGE SCALE GENOMIC DNA]</scope>
    <source>
        <strain evidence="1 2">DSM 45913</strain>
    </source>
</reference>
<organism evidence="1 2">
    <name type="scientific">Nonomuraea muscovyensis</name>
    <dbReference type="NCBI Taxonomy" id="1124761"/>
    <lineage>
        <taxon>Bacteria</taxon>
        <taxon>Bacillati</taxon>
        <taxon>Actinomycetota</taxon>
        <taxon>Actinomycetes</taxon>
        <taxon>Streptosporangiales</taxon>
        <taxon>Streptosporangiaceae</taxon>
        <taxon>Nonomuraea</taxon>
    </lineage>
</organism>
<dbReference type="EMBL" id="JACHJB010000003">
    <property type="protein sequence ID" value="MBB6351126.1"/>
    <property type="molecule type" value="Genomic_DNA"/>
</dbReference>
<evidence type="ECO:0000313" key="1">
    <source>
        <dbReference type="EMBL" id="MBB6351126.1"/>
    </source>
</evidence>
<name>A0A7X0F301_9ACTN</name>
<accession>A0A7X0F301</accession>
<comment type="caution">
    <text evidence="1">The sequence shown here is derived from an EMBL/GenBank/DDBJ whole genome shotgun (WGS) entry which is preliminary data.</text>
</comment>
<gene>
    <name evidence="1" type="ORF">FHU36_007698</name>
</gene>
<dbReference type="Proteomes" id="UP000583800">
    <property type="component" value="Unassembled WGS sequence"/>
</dbReference>
<evidence type="ECO:0000313" key="2">
    <source>
        <dbReference type="Proteomes" id="UP000583800"/>
    </source>
</evidence>
<protein>
    <submittedName>
        <fullName evidence="1">Uncharacterized protein</fullName>
    </submittedName>
</protein>
<proteinExistence type="predicted"/>